<evidence type="ECO:0000259" key="10">
    <source>
        <dbReference type="PROSITE" id="PS50113"/>
    </source>
</evidence>
<dbReference type="EMBL" id="CADCVB010000098">
    <property type="protein sequence ID" value="CAA9427855.1"/>
    <property type="molecule type" value="Genomic_DNA"/>
</dbReference>
<reference evidence="11" key="1">
    <citation type="submission" date="2020-02" db="EMBL/GenBank/DDBJ databases">
        <authorList>
            <person name="Meier V. D."/>
        </authorList>
    </citation>
    <scope>NUCLEOTIDE SEQUENCE</scope>
    <source>
        <strain evidence="11">AVDCRST_MAG78</strain>
    </source>
</reference>
<evidence type="ECO:0000256" key="2">
    <source>
        <dbReference type="ARBA" id="ARBA00022679"/>
    </source>
</evidence>
<dbReference type="SMART" id="SM00387">
    <property type="entry name" value="HATPase_c"/>
    <property type="match status" value="1"/>
</dbReference>
<dbReference type="SMART" id="SM00091">
    <property type="entry name" value="PAS"/>
    <property type="match status" value="4"/>
</dbReference>
<dbReference type="InterPro" id="IPR000700">
    <property type="entry name" value="PAS-assoc_C"/>
</dbReference>
<dbReference type="InterPro" id="IPR003018">
    <property type="entry name" value="GAF"/>
</dbReference>
<feature type="domain" description="HTH luxR-type" evidence="6">
    <location>
        <begin position="1017"/>
        <end position="1082"/>
    </location>
</feature>
<dbReference type="Pfam" id="PF02518">
    <property type="entry name" value="HATPase_c"/>
    <property type="match status" value="1"/>
</dbReference>
<feature type="domain" description="Histidine kinase" evidence="7">
    <location>
        <begin position="685"/>
        <end position="864"/>
    </location>
</feature>
<dbReference type="InterPro" id="IPR013767">
    <property type="entry name" value="PAS_fold"/>
</dbReference>
<dbReference type="SMART" id="SM00421">
    <property type="entry name" value="HTH_LUXR"/>
    <property type="match status" value="1"/>
</dbReference>
<dbReference type="Pfam" id="PF08447">
    <property type="entry name" value="PAS_3"/>
    <property type="match status" value="1"/>
</dbReference>
<dbReference type="Gene3D" id="3.40.50.2300">
    <property type="match status" value="1"/>
</dbReference>
<evidence type="ECO:0000313" key="11">
    <source>
        <dbReference type="EMBL" id="CAA9427855.1"/>
    </source>
</evidence>
<dbReference type="InterPro" id="IPR013655">
    <property type="entry name" value="PAS_fold_3"/>
</dbReference>
<dbReference type="SUPFAM" id="SSF55874">
    <property type="entry name" value="ATPase domain of HSP90 chaperone/DNA topoisomerase II/histidine kinase"/>
    <property type="match status" value="1"/>
</dbReference>
<dbReference type="SMART" id="SM00448">
    <property type="entry name" value="REC"/>
    <property type="match status" value="1"/>
</dbReference>
<dbReference type="InterPro" id="IPR052155">
    <property type="entry name" value="Biofilm_reg_signaling"/>
</dbReference>
<evidence type="ECO:0000256" key="4">
    <source>
        <dbReference type="ARBA" id="ARBA00023125"/>
    </source>
</evidence>
<keyword evidence="3" id="KW-0418">Kinase</keyword>
<dbReference type="InterPro" id="IPR001610">
    <property type="entry name" value="PAC"/>
</dbReference>
<dbReference type="GO" id="GO:0003677">
    <property type="term" value="F:DNA binding"/>
    <property type="evidence" value="ECO:0007669"/>
    <property type="project" value="UniProtKB-KW"/>
</dbReference>
<accession>A0A6J4PY18</accession>
<evidence type="ECO:0000259" key="7">
    <source>
        <dbReference type="PROSITE" id="PS50109"/>
    </source>
</evidence>
<dbReference type="InterPro" id="IPR000014">
    <property type="entry name" value="PAS"/>
</dbReference>
<dbReference type="Pfam" id="PF00196">
    <property type="entry name" value="GerE"/>
    <property type="match status" value="1"/>
</dbReference>
<dbReference type="FunFam" id="3.30.450.20:FF:000156">
    <property type="entry name" value="Two-component sensor histidine kinase"/>
    <property type="match status" value="1"/>
</dbReference>
<dbReference type="CDD" id="cd17535">
    <property type="entry name" value="REC_NarL-like"/>
    <property type="match status" value="1"/>
</dbReference>
<dbReference type="InterPro" id="IPR035965">
    <property type="entry name" value="PAS-like_dom_sf"/>
</dbReference>
<dbReference type="Pfam" id="PF00989">
    <property type="entry name" value="PAS"/>
    <property type="match status" value="2"/>
</dbReference>
<dbReference type="CDD" id="cd00130">
    <property type="entry name" value="PAS"/>
    <property type="match status" value="4"/>
</dbReference>
<feature type="modified residue" description="4-aspartylphosphate" evidence="5">
    <location>
        <position position="924"/>
    </location>
</feature>
<dbReference type="PROSITE" id="PS50110">
    <property type="entry name" value="RESPONSE_REGULATORY"/>
    <property type="match status" value="1"/>
</dbReference>
<dbReference type="SUPFAM" id="SSF55781">
    <property type="entry name" value="GAF domain-like"/>
    <property type="match status" value="1"/>
</dbReference>
<evidence type="ECO:0000259" key="8">
    <source>
        <dbReference type="PROSITE" id="PS50110"/>
    </source>
</evidence>
<dbReference type="InterPro" id="IPR005467">
    <property type="entry name" value="His_kinase_dom"/>
</dbReference>
<dbReference type="InterPro" id="IPR029016">
    <property type="entry name" value="GAF-like_dom_sf"/>
</dbReference>
<dbReference type="Pfam" id="PF01590">
    <property type="entry name" value="GAF"/>
    <property type="match status" value="1"/>
</dbReference>
<feature type="domain" description="PAS" evidence="9">
    <location>
        <begin position="372"/>
        <end position="442"/>
    </location>
</feature>
<evidence type="ECO:0000256" key="1">
    <source>
        <dbReference type="ARBA" id="ARBA00022553"/>
    </source>
</evidence>
<dbReference type="Gene3D" id="3.30.450.20">
    <property type="entry name" value="PAS domain"/>
    <property type="match status" value="4"/>
</dbReference>
<dbReference type="PROSITE" id="PS50109">
    <property type="entry name" value="HIS_KIN"/>
    <property type="match status" value="1"/>
</dbReference>
<evidence type="ECO:0000259" key="9">
    <source>
        <dbReference type="PROSITE" id="PS50112"/>
    </source>
</evidence>
<dbReference type="Gene3D" id="3.30.565.10">
    <property type="entry name" value="Histidine kinase-like ATPase, C-terminal domain"/>
    <property type="match status" value="1"/>
</dbReference>
<dbReference type="SMART" id="SM00065">
    <property type="entry name" value="GAF"/>
    <property type="match status" value="1"/>
</dbReference>
<feature type="domain" description="PAS" evidence="9">
    <location>
        <begin position="14"/>
        <end position="84"/>
    </location>
</feature>
<dbReference type="PANTHER" id="PTHR44757">
    <property type="entry name" value="DIGUANYLATE CYCLASE DGCP"/>
    <property type="match status" value="1"/>
</dbReference>
<dbReference type="Pfam" id="PF08448">
    <property type="entry name" value="PAS_4"/>
    <property type="match status" value="1"/>
</dbReference>
<dbReference type="InterPro" id="IPR011006">
    <property type="entry name" value="CheY-like_superfamily"/>
</dbReference>
<gene>
    <name evidence="11" type="ORF">AVDCRST_MAG78-1497</name>
</gene>
<evidence type="ECO:0000259" key="6">
    <source>
        <dbReference type="PROSITE" id="PS50043"/>
    </source>
</evidence>
<dbReference type="InterPro" id="IPR036890">
    <property type="entry name" value="HATPase_C_sf"/>
</dbReference>
<dbReference type="GO" id="GO:0006355">
    <property type="term" value="P:regulation of DNA-templated transcription"/>
    <property type="evidence" value="ECO:0007669"/>
    <property type="project" value="InterPro"/>
</dbReference>
<feature type="domain" description="PAS" evidence="9">
    <location>
        <begin position="140"/>
        <end position="210"/>
    </location>
</feature>
<feature type="domain" description="PAC" evidence="10">
    <location>
        <begin position="88"/>
        <end position="139"/>
    </location>
</feature>
<dbReference type="AlphaFoldDB" id="A0A6J4PY18"/>
<dbReference type="GO" id="GO:0016301">
    <property type="term" value="F:kinase activity"/>
    <property type="evidence" value="ECO:0007669"/>
    <property type="project" value="UniProtKB-KW"/>
</dbReference>
<dbReference type="SMART" id="SM00086">
    <property type="entry name" value="PAC"/>
    <property type="match status" value="3"/>
</dbReference>
<evidence type="ECO:0000256" key="5">
    <source>
        <dbReference type="PROSITE-ProRule" id="PRU00169"/>
    </source>
</evidence>
<dbReference type="PROSITE" id="PS50113">
    <property type="entry name" value="PAC"/>
    <property type="match status" value="2"/>
</dbReference>
<organism evidence="11">
    <name type="scientific">uncultured Rubrobacteraceae bacterium</name>
    <dbReference type="NCBI Taxonomy" id="349277"/>
    <lineage>
        <taxon>Bacteria</taxon>
        <taxon>Bacillati</taxon>
        <taxon>Actinomycetota</taxon>
        <taxon>Rubrobacteria</taxon>
        <taxon>Rubrobacterales</taxon>
        <taxon>Rubrobacteraceae</taxon>
        <taxon>environmental samples</taxon>
    </lineage>
</organism>
<proteinExistence type="predicted"/>
<dbReference type="PANTHER" id="PTHR44757:SF2">
    <property type="entry name" value="BIOFILM ARCHITECTURE MAINTENANCE PROTEIN MBAA"/>
    <property type="match status" value="1"/>
</dbReference>
<dbReference type="Pfam" id="PF00072">
    <property type="entry name" value="Response_reg"/>
    <property type="match status" value="1"/>
</dbReference>
<dbReference type="PROSITE" id="PS50112">
    <property type="entry name" value="PAS"/>
    <property type="match status" value="4"/>
</dbReference>
<feature type="domain" description="PAC" evidence="10">
    <location>
        <begin position="326"/>
        <end position="378"/>
    </location>
</feature>
<dbReference type="Gene3D" id="3.30.450.40">
    <property type="match status" value="1"/>
</dbReference>
<dbReference type="GO" id="GO:0000160">
    <property type="term" value="P:phosphorelay signal transduction system"/>
    <property type="evidence" value="ECO:0007669"/>
    <property type="project" value="InterPro"/>
</dbReference>
<dbReference type="InterPro" id="IPR058245">
    <property type="entry name" value="NreC/VraR/RcsB-like_REC"/>
</dbReference>
<dbReference type="PRINTS" id="PR00038">
    <property type="entry name" value="HTHLUXR"/>
</dbReference>
<dbReference type="CDD" id="cd06170">
    <property type="entry name" value="LuxR_C_like"/>
    <property type="match status" value="1"/>
</dbReference>
<evidence type="ECO:0000256" key="3">
    <source>
        <dbReference type="ARBA" id="ARBA00022777"/>
    </source>
</evidence>
<dbReference type="InterPro" id="IPR016032">
    <property type="entry name" value="Sig_transdc_resp-reg_C-effctor"/>
</dbReference>
<dbReference type="PROSITE" id="PS50043">
    <property type="entry name" value="HTH_LUXR_2"/>
    <property type="match status" value="1"/>
</dbReference>
<keyword evidence="1 5" id="KW-0597">Phosphoprotein</keyword>
<dbReference type="InterPro" id="IPR003594">
    <property type="entry name" value="HATPase_dom"/>
</dbReference>
<dbReference type="SUPFAM" id="SSF55785">
    <property type="entry name" value="PYP-like sensor domain (PAS domain)"/>
    <property type="match status" value="4"/>
</dbReference>
<dbReference type="InterPro" id="IPR000792">
    <property type="entry name" value="Tscrpt_reg_LuxR_C"/>
</dbReference>
<sequence>MSERERIEEALRNSQELYRSLYEDNPFMYFTLDAQGTVLSVNRYGAEQLGFSVEELLGYPILDVFHEGDKENVSRSLDECLREPGQTCGWEACKVRKDGSTLWVRETVRAVRSPVGDTVVLVVCEDITERKLAEEALQESNSRIRSILESITDAFFALDSEWRFTYVNSEAERVLQRTREELLGKNVWEEFPEAVGSAFYREYHRAFHEQTRVEFEEYYPPLKIWVDVCAYPSEDGLSVYFRDATERRQAEERLLFQAQLLEQVKAGVIATDLEGKVIHWNDYAEKLYGWSREEALGRNVAELVVGPAEAGDADEIMEQLRAGEMWEGEFFVRRKDGSTFPAHVTNSLIYDSQGRAVGIVGVSMDIAKRKKAEEERDRLFTLSLDLLCIAGLDGYFKRINPAFEETLGYTGQELLAKPFVEFVHPEDRAATLSEVEKLSAGATTALFENRYRCKDGAYVWLAWKAVPVPEEGLIYAAARNVTAQKRAEQDIRARARQQEAVAELGRRALAEPDLSALMDESAELVARTLNLEYCEILELLPDGETLLLRSGVGWNEGLVGNATVGADLDSLVGYTLLADEPVIVENLGLESPFGDSPRLQEHGVTSGMSTVVRGREGPFGIVGAYTRDRRTFSRDDANFLQAVANVLATAVDRENAEEEMREIRRAERQRIARAMHDEALQDVVYALQEIRDAEAASGNGRQNAELREVADALRRSVEGLRSAIFDLRLDADREQTLVEMLESLVELNRRSSPEREVELSVEEGFRSPLTRTKEVELLRLVQEALVNARRHSGARRVRVAVGISGSELYAEVSDDGRGFDPAQASAGMGTKGMRERARTLGGSLEIRSKPGEGTRVRFEVAFDKDKEEPKEACILLVEDHASFRQAVASVFEQEPGFTVVAQAGSLTEARRMLGAEPIDVAIIDLALPDGYGGELIKDLRDANPGAIALVLSASLDHAQTARAVESGAAGVLHKSVELDEIVNAVRRVRAGETLLSPEEVVELLRYASSRREYEYESRQAIAQLTMREREVLQALAEGLDGPEIARRLRISIPTERNHVASILAKLGVHSRLQALVFALRHNLVSVR</sequence>
<dbReference type="SUPFAM" id="SSF46894">
    <property type="entry name" value="C-terminal effector domain of the bipartite response regulators"/>
    <property type="match status" value="1"/>
</dbReference>
<keyword evidence="4" id="KW-0238">DNA-binding</keyword>
<dbReference type="NCBIfam" id="TIGR00229">
    <property type="entry name" value="sensory_box"/>
    <property type="match status" value="4"/>
</dbReference>
<dbReference type="InterPro" id="IPR001789">
    <property type="entry name" value="Sig_transdc_resp-reg_receiver"/>
</dbReference>
<dbReference type="CDD" id="cd16917">
    <property type="entry name" value="HATPase_UhpB-NarQ-NarX-like"/>
    <property type="match status" value="1"/>
</dbReference>
<dbReference type="InterPro" id="IPR013656">
    <property type="entry name" value="PAS_4"/>
</dbReference>
<keyword evidence="2" id="KW-0808">Transferase</keyword>
<feature type="domain" description="PAS" evidence="9">
    <location>
        <begin position="259"/>
        <end position="324"/>
    </location>
</feature>
<protein>
    <submittedName>
        <fullName evidence="11">Diguanylate cyclase/phosphodiesterase (GGDEF &amp; EAL domains) with PAS/PAC sensor(S)</fullName>
    </submittedName>
</protein>
<name>A0A6J4PY18_9ACTN</name>
<dbReference type="SUPFAM" id="SSF52172">
    <property type="entry name" value="CheY-like"/>
    <property type="match status" value="1"/>
</dbReference>
<feature type="domain" description="Response regulatory" evidence="8">
    <location>
        <begin position="873"/>
        <end position="989"/>
    </location>
</feature>